<evidence type="ECO:0000313" key="2">
    <source>
        <dbReference type="EMBL" id="KAG7448778.1"/>
    </source>
</evidence>
<evidence type="ECO:0000256" key="1">
    <source>
        <dbReference type="SAM" id="MobiDB-lite"/>
    </source>
</evidence>
<organism evidence="2 3">
    <name type="scientific">Guyanagaster necrorhizus</name>
    <dbReference type="NCBI Taxonomy" id="856835"/>
    <lineage>
        <taxon>Eukaryota</taxon>
        <taxon>Fungi</taxon>
        <taxon>Dikarya</taxon>
        <taxon>Basidiomycota</taxon>
        <taxon>Agaricomycotina</taxon>
        <taxon>Agaricomycetes</taxon>
        <taxon>Agaricomycetidae</taxon>
        <taxon>Agaricales</taxon>
        <taxon>Marasmiineae</taxon>
        <taxon>Physalacriaceae</taxon>
        <taxon>Guyanagaster</taxon>
    </lineage>
</organism>
<sequence length="395" mass="43563">MDSLPPAYSLDPSDGESRIDLTPARSASNRFTGTFLRKEGNLSVVLTEQEDGCVLPSYGRRAAINGAVFFERRDSVTSVQVKVVTLEGRMQVANHEHGSDLVTFLDETRTLWSVDSANPTTCPSTVPFSLVIPSEFEKDDNKRYELPPSFIVSSPELRVWIGYSLTVHAIESHYPLVGFLRGSPSLRVVFNYRPRTRPAQPILSNPAFLSSIKTSPEEWKQSLTTINPKPNNTTAAPIHCSLFVPAVQIFAISDNIPFHVQLTAPLASLRQLFPVPGNVHGNASLQVHMVRQVTVEVDGNVSSRNVGIGEGSLRPVPPLASEIQPGPEFEKHMDWEGELKCQPDVEVGSFLTAGVSVKDFIIVSLYPPARSDFPHSRNGIRIRIVTDPWTDEVDD</sequence>
<reference evidence="2" key="1">
    <citation type="submission" date="2020-11" db="EMBL/GenBank/DDBJ databases">
        <title>Adaptations for nitrogen fixation in a non-lichenized fungal sporocarp promotes dispersal by wood-feeding termites.</title>
        <authorList>
            <consortium name="DOE Joint Genome Institute"/>
            <person name="Koch R.A."/>
            <person name="Yoon G."/>
            <person name="Arayal U."/>
            <person name="Lail K."/>
            <person name="Amirebrahimi M."/>
            <person name="Labutti K."/>
            <person name="Lipzen A."/>
            <person name="Riley R."/>
            <person name="Barry K."/>
            <person name="Henrissat B."/>
            <person name="Grigoriev I.V."/>
            <person name="Herr J.R."/>
            <person name="Aime M.C."/>
        </authorList>
    </citation>
    <scope>NUCLEOTIDE SEQUENCE</scope>
    <source>
        <strain evidence="2">MCA 3950</strain>
    </source>
</reference>
<keyword evidence="3" id="KW-1185">Reference proteome</keyword>
<proteinExistence type="predicted"/>
<dbReference type="Proteomes" id="UP000812287">
    <property type="component" value="Unassembled WGS sequence"/>
</dbReference>
<name>A0A9P7VY72_9AGAR</name>
<dbReference type="AlphaFoldDB" id="A0A9P7VY72"/>
<feature type="region of interest" description="Disordered" evidence="1">
    <location>
        <begin position="1"/>
        <end position="20"/>
    </location>
</feature>
<comment type="caution">
    <text evidence="2">The sequence shown here is derived from an EMBL/GenBank/DDBJ whole genome shotgun (WGS) entry which is preliminary data.</text>
</comment>
<accession>A0A9P7VY72</accession>
<dbReference type="EMBL" id="MU250529">
    <property type="protein sequence ID" value="KAG7448778.1"/>
    <property type="molecule type" value="Genomic_DNA"/>
</dbReference>
<protein>
    <recommendedName>
        <fullName evidence="4">Arrestin-like N-terminal domain-containing protein</fullName>
    </recommendedName>
</protein>
<dbReference type="GeneID" id="66101298"/>
<dbReference type="RefSeq" id="XP_043042278.1">
    <property type="nucleotide sequence ID" value="XM_043179004.1"/>
</dbReference>
<evidence type="ECO:0000313" key="3">
    <source>
        <dbReference type="Proteomes" id="UP000812287"/>
    </source>
</evidence>
<dbReference type="OrthoDB" id="3252135at2759"/>
<evidence type="ECO:0008006" key="4">
    <source>
        <dbReference type="Google" id="ProtNLM"/>
    </source>
</evidence>
<gene>
    <name evidence="2" type="ORF">BT62DRAFT_1074318</name>
</gene>